<evidence type="ECO:0000313" key="2">
    <source>
        <dbReference type="EMBL" id="MBE9078421.1"/>
    </source>
</evidence>
<dbReference type="EMBL" id="JADEXG010000032">
    <property type="protein sequence ID" value="MBE9078421.1"/>
    <property type="molecule type" value="Genomic_DNA"/>
</dbReference>
<dbReference type="AlphaFoldDB" id="A0A8J7AQA5"/>
<feature type="compositionally biased region" description="Polar residues" evidence="1">
    <location>
        <begin position="80"/>
        <end position="102"/>
    </location>
</feature>
<evidence type="ECO:0000256" key="1">
    <source>
        <dbReference type="SAM" id="MobiDB-lite"/>
    </source>
</evidence>
<evidence type="ECO:0000313" key="3">
    <source>
        <dbReference type="Proteomes" id="UP000636505"/>
    </source>
</evidence>
<proteinExistence type="predicted"/>
<comment type="caution">
    <text evidence="2">The sequence shown here is derived from an EMBL/GenBank/DDBJ whole genome shotgun (WGS) entry which is preliminary data.</text>
</comment>
<feature type="region of interest" description="Disordered" evidence="1">
    <location>
        <begin position="74"/>
        <end position="102"/>
    </location>
</feature>
<accession>A0A8J7AQA5</accession>
<reference evidence="2" key="1">
    <citation type="submission" date="2020-10" db="EMBL/GenBank/DDBJ databases">
        <authorList>
            <person name="Castelo-Branco R."/>
            <person name="Eusebio N."/>
            <person name="Adriana R."/>
            <person name="Vieira A."/>
            <person name="Brugerolle De Fraissinette N."/>
            <person name="Rezende De Castro R."/>
            <person name="Schneider M.P."/>
            <person name="Vasconcelos V."/>
            <person name="Leao P.N."/>
        </authorList>
    </citation>
    <scope>NUCLEOTIDE SEQUENCE</scope>
    <source>
        <strain evidence="2">LEGE 07310</strain>
    </source>
</reference>
<protein>
    <submittedName>
        <fullName evidence="2">Uncharacterized protein</fullName>
    </submittedName>
</protein>
<sequence length="133" mass="14373">MNPETIAELIQKSFRVTLGAAASAVDAVQNPQQSSEKFSDIGTDFERLADELEVKGALTEKEARDFVNGIMSQMPEPFRSASSPFNNGDSPSRTTVDTTATPAINPSVQAELETLTEELTAVRAEIEQLSQPD</sequence>
<organism evidence="2 3">
    <name type="scientific">Vasconcelosia minhoensis LEGE 07310</name>
    <dbReference type="NCBI Taxonomy" id="915328"/>
    <lineage>
        <taxon>Bacteria</taxon>
        <taxon>Bacillati</taxon>
        <taxon>Cyanobacteriota</taxon>
        <taxon>Cyanophyceae</taxon>
        <taxon>Nodosilineales</taxon>
        <taxon>Cymatolegaceae</taxon>
        <taxon>Vasconcelosia</taxon>
        <taxon>Vasconcelosia minhoensis</taxon>
    </lineage>
</organism>
<name>A0A8J7AQA5_9CYAN</name>
<gene>
    <name evidence="2" type="ORF">IQ241_14140</name>
</gene>
<keyword evidence="3" id="KW-1185">Reference proteome</keyword>
<dbReference type="Proteomes" id="UP000636505">
    <property type="component" value="Unassembled WGS sequence"/>
</dbReference>
<dbReference type="RefSeq" id="WP_193908243.1">
    <property type="nucleotide sequence ID" value="NZ_JADEXG010000032.1"/>
</dbReference>